<evidence type="ECO:0000313" key="5">
    <source>
        <dbReference type="Proteomes" id="UP001589667"/>
    </source>
</evidence>
<name>A0ABV5SWX7_9MICO</name>
<dbReference type="Proteomes" id="UP001589667">
    <property type="component" value="Unassembled WGS sequence"/>
</dbReference>
<evidence type="ECO:0000313" key="4">
    <source>
        <dbReference type="EMBL" id="MFB9643584.1"/>
    </source>
</evidence>
<dbReference type="InterPro" id="IPR013766">
    <property type="entry name" value="Thioredoxin_domain"/>
</dbReference>
<sequence>MRLRTLTGIPLLLGALAVAGCSSAISDVPETMPGSSTGVTAEPTPTPSGEVVPEASEPSAIVGAYLDYEDGAIEATSGPKALFFYASWCPKCRALDEALLAEGPPDELTVFKVDYDERTDLRQRYGVTLQTTIVFVDDRGELVSSTVLYEDPSIESLRAAMP</sequence>
<feature type="chain" id="PRO_5045808557" evidence="2">
    <location>
        <begin position="27"/>
        <end position="162"/>
    </location>
</feature>
<reference evidence="4 5" key="1">
    <citation type="submission" date="2024-09" db="EMBL/GenBank/DDBJ databases">
        <authorList>
            <person name="Sun Q."/>
            <person name="Mori K."/>
        </authorList>
    </citation>
    <scope>NUCLEOTIDE SEQUENCE [LARGE SCALE GENOMIC DNA]</scope>
    <source>
        <strain evidence="4 5">JCM 14321</strain>
    </source>
</reference>
<dbReference type="PROSITE" id="PS51352">
    <property type="entry name" value="THIOREDOXIN_2"/>
    <property type="match status" value="1"/>
</dbReference>
<dbReference type="PROSITE" id="PS51257">
    <property type="entry name" value="PROKAR_LIPOPROTEIN"/>
    <property type="match status" value="1"/>
</dbReference>
<feature type="region of interest" description="Disordered" evidence="1">
    <location>
        <begin position="29"/>
        <end position="53"/>
    </location>
</feature>
<accession>A0ABV5SWX7</accession>
<evidence type="ECO:0000256" key="1">
    <source>
        <dbReference type="SAM" id="MobiDB-lite"/>
    </source>
</evidence>
<feature type="signal peptide" evidence="2">
    <location>
        <begin position="1"/>
        <end position="26"/>
    </location>
</feature>
<feature type="domain" description="Thioredoxin" evidence="3">
    <location>
        <begin position="46"/>
        <end position="162"/>
    </location>
</feature>
<dbReference type="InterPro" id="IPR036249">
    <property type="entry name" value="Thioredoxin-like_sf"/>
</dbReference>
<dbReference type="CDD" id="cd02947">
    <property type="entry name" value="TRX_family"/>
    <property type="match status" value="1"/>
</dbReference>
<protein>
    <submittedName>
        <fullName evidence="4">Thioredoxin domain-containing protein</fullName>
    </submittedName>
</protein>
<proteinExistence type="predicted"/>
<gene>
    <name evidence="4" type="ORF">ACFFQV_14905</name>
</gene>
<dbReference type="Gene3D" id="3.40.30.10">
    <property type="entry name" value="Glutaredoxin"/>
    <property type="match status" value="1"/>
</dbReference>
<keyword evidence="5" id="KW-1185">Reference proteome</keyword>
<dbReference type="SUPFAM" id="SSF52833">
    <property type="entry name" value="Thioredoxin-like"/>
    <property type="match status" value="1"/>
</dbReference>
<comment type="caution">
    <text evidence="4">The sequence shown here is derived from an EMBL/GenBank/DDBJ whole genome shotgun (WGS) entry which is preliminary data.</text>
</comment>
<organism evidence="4 5">
    <name type="scientific">Agromyces lapidis</name>
    <dbReference type="NCBI Taxonomy" id="279574"/>
    <lineage>
        <taxon>Bacteria</taxon>
        <taxon>Bacillati</taxon>
        <taxon>Actinomycetota</taxon>
        <taxon>Actinomycetes</taxon>
        <taxon>Micrococcales</taxon>
        <taxon>Microbacteriaceae</taxon>
        <taxon>Agromyces</taxon>
    </lineage>
</organism>
<evidence type="ECO:0000256" key="2">
    <source>
        <dbReference type="SAM" id="SignalP"/>
    </source>
</evidence>
<dbReference type="RefSeq" id="WP_157425357.1">
    <property type="nucleotide sequence ID" value="NZ_BAAANI010000003.1"/>
</dbReference>
<keyword evidence="2" id="KW-0732">Signal</keyword>
<evidence type="ECO:0000259" key="3">
    <source>
        <dbReference type="PROSITE" id="PS51352"/>
    </source>
</evidence>
<dbReference type="Pfam" id="PF00085">
    <property type="entry name" value="Thioredoxin"/>
    <property type="match status" value="1"/>
</dbReference>
<dbReference type="EMBL" id="JBHMBL010000003">
    <property type="protein sequence ID" value="MFB9643584.1"/>
    <property type="molecule type" value="Genomic_DNA"/>
</dbReference>